<dbReference type="Proteomes" id="UP001056120">
    <property type="component" value="Linkage Group LG02"/>
</dbReference>
<reference evidence="1 2" key="2">
    <citation type="journal article" date="2022" name="Mol. Ecol. Resour.">
        <title>The genomes of chicory, endive, great burdock and yacon provide insights into Asteraceae paleo-polyploidization history and plant inulin production.</title>
        <authorList>
            <person name="Fan W."/>
            <person name="Wang S."/>
            <person name="Wang H."/>
            <person name="Wang A."/>
            <person name="Jiang F."/>
            <person name="Liu H."/>
            <person name="Zhao H."/>
            <person name="Xu D."/>
            <person name="Zhang Y."/>
        </authorList>
    </citation>
    <scope>NUCLEOTIDE SEQUENCE [LARGE SCALE GENOMIC DNA]</scope>
    <source>
        <strain evidence="2">cv. Yunnan</strain>
        <tissue evidence="1">Leaves</tissue>
    </source>
</reference>
<protein>
    <submittedName>
        <fullName evidence="1">Uncharacterized protein</fullName>
    </submittedName>
</protein>
<name>A0ACB9JUG6_9ASTR</name>
<sequence>MILVLVDEAEGDMQMPLLARTLSFLFSFRYFIPGELKSNLASVTLLKSLRGRVAAHPLRFTDLVTGL</sequence>
<keyword evidence="2" id="KW-1185">Reference proteome</keyword>
<organism evidence="1 2">
    <name type="scientific">Smallanthus sonchifolius</name>
    <dbReference type="NCBI Taxonomy" id="185202"/>
    <lineage>
        <taxon>Eukaryota</taxon>
        <taxon>Viridiplantae</taxon>
        <taxon>Streptophyta</taxon>
        <taxon>Embryophyta</taxon>
        <taxon>Tracheophyta</taxon>
        <taxon>Spermatophyta</taxon>
        <taxon>Magnoliopsida</taxon>
        <taxon>eudicotyledons</taxon>
        <taxon>Gunneridae</taxon>
        <taxon>Pentapetalae</taxon>
        <taxon>asterids</taxon>
        <taxon>campanulids</taxon>
        <taxon>Asterales</taxon>
        <taxon>Asteraceae</taxon>
        <taxon>Asteroideae</taxon>
        <taxon>Heliantheae alliance</taxon>
        <taxon>Millerieae</taxon>
        <taxon>Smallanthus</taxon>
    </lineage>
</organism>
<comment type="caution">
    <text evidence="1">The sequence shown here is derived from an EMBL/GenBank/DDBJ whole genome shotgun (WGS) entry which is preliminary data.</text>
</comment>
<gene>
    <name evidence="1" type="ORF">L1987_05132</name>
</gene>
<dbReference type="EMBL" id="CM042019">
    <property type="protein sequence ID" value="KAI3823692.1"/>
    <property type="molecule type" value="Genomic_DNA"/>
</dbReference>
<evidence type="ECO:0000313" key="2">
    <source>
        <dbReference type="Proteomes" id="UP001056120"/>
    </source>
</evidence>
<evidence type="ECO:0000313" key="1">
    <source>
        <dbReference type="EMBL" id="KAI3823692.1"/>
    </source>
</evidence>
<reference evidence="2" key="1">
    <citation type="journal article" date="2022" name="Mol. Ecol. Resour.">
        <title>The genomes of chicory, endive, great burdock and yacon provide insights into Asteraceae palaeo-polyploidization history and plant inulin production.</title>
        <authorList>
            <person name="Fan W."/>
            <person name="Wang S."/>
            <person name="Wang H."/>
            <person name="Wang A."/>
            <person name="Jiang F."/>
            <person name="Liu H."/>
            <person name="Zhao H."/>
            <person name="Xu D."/>
            <person name="Zhang Y."/>
        </authorList>
    </citation>
    <scope>NUCLEOTIDE SEQUENCE [LARGE SCALE GENOMIC DNA]</scope>
    <source>
        <strain evidence="2">cv. Yunnan</strain>
    </source>
</reference>
<proteinExistence type="predicted"/>
<accession>A0ACB9JUG6</accession>